<dbReference type="SMART" id="SM00326">
    <property type="entry name" value="SH3"/>
    <property type="match status" value="3"/>
</dbReference>
<keyword evidence="8" id="KW-1185">Reference proteome</keyword>
<dbReference type="GO" id="GO:0016477">
    <property type="term" value="P:cell migration"/>
    <property type="evidence" value="ECO:0007669"/>
    <property type="project" value="TreeGrafter"/>
</dbReference>
<feature type="domain" description="SH3" evidence="7">
    <location>
        <begin position="4"/>
        <end position="63"/>
    </location>
</feature>
<feature type="compositionally biased region" description="Low complexity" evidence="5">
    <location>
        <begin position="352"/>
        <end position="364"/>
    </location>
</feature>
<dbReference type="GO" id="GO:0005737">
    <property type="term" value="C:cytoplasm"/>
    <property type="evidence" value="ECO:0007669"/>
    <property type="project" value="TreeGrafter"/>
</dbReference>
<dbReference type="CDD" id="cd11767">
    <property type="entry name" value="SH3_Nck_3"/>
    <property type="match status" value="1"/>
</dbReference>
<evidence type="ECO:0000259" key="6">
    <source>
        <dbReference type="PROSITE" id="PS50001"/>
    </source>
</evidence>
<evidence type="ECO:0000256" key="1">
    <source>
        <dbReference type="ARBA" id="ARBA00022443"/>
    </source>
</evidence>
<evidence type="ECO:0000256" key="2">
    <source>
        <dbReference type="ARBA" id="ARBA00022999"/>
    </source>
</evidence>
<dbReference type="PRINTS" id="PR00401">
    <property type="entry name" value="SH2DOMAIN"/>
</dbReference>
<dbReference type="GO" id="GO:0030971">
    <property type="term" value="F:receptor tyrosine kinase binding"/>
    <property type="evidence" value="ECO:0007669"/>
    <property type="project" value="TreeGrafter"/>
</dbReference>
<dbReference type="Gene3D" id="3.30.505.10">
    <property type="entry name" value="SH2 domain"/>
    <property type="match status" value="1"/>
</dbReference>
<dbReference type="PROSITE" id="PS50001">
    <property type="entry name" value="SH2"/>
    <property type="match status" value="1"/>
</dbReference>
<keyword evidence="1 4" id="KW-0728">SH3 domain</keyword>
<dbReference type="SMART" id="SM00252">
    <property type="entry name" value="SH2"/>
    <property type="match status" value="1"/>
</dbReference>
<dbReference type="CDD" id="cd11765">
    <property type="entry name" value="SH3_Nck_1"/>
    <property type="match status" value="1"/>
</dbReference>
<proteinExistence type="predicted"/>
<feature type="compositionally biased region" description="Low complexity" evidence="5">
    <location>
        <begin position="308"/>
        <end position="323"/>
    </location>
</feature>
<dbReference type="InterPro" id="IPR036028">
    <property type="entry name" value="SH3-like_dom_sf"/>
</dbReference>
<evidence type="ECO:0008006" key="10">
    <source>
        <dbReference type="Google" id="ProtNLM"/>
    </source>
</evidence>
<evidence type="ECO:0000313" key="8">
    <source>
        <dbReference type="Proteomes" id="UP000050795"/>
    </source>
</evidence>
<feature type="compositionally biased region" description="Polar residues" evidence="5">
    <location>
        <begin position="81"/>
        <end position="98"/>
    </location>
</feature>
<dbReference type="InterPro" id="IPR000980">
    <property type="entry name" value="SH2"/>
</dbReference>
<feature type="region of interest" description="Disordered" evidence="5">
    <location>
        <begin position="352"/>
        <end position="422"/>
    </location>
</feature>
<keyword evidence="2 3" id="KW-0727">SH2 domain</keyword>
<evidence type="ECO:0000259" key="7">
    <source>
        <dbReference type="PROSITE" id="PS50002"/>
    </source>
</evidence>
<dbReference type="Pfam" id="PF00018">
    <property type="entry name" value="SH3_1"/>
    <property type="match status" value="3"/>
</dbReference>
<accession>A0AA85KAS3</accession>
<organism evidence="8 9">
    <name type="scientific">Trichobilharzia regenti</name>
    <name type="common">Nasal bird schistosome</name>
    <dbReference type="NCBI Taxonomy" id="157069"/>
    <lineage>
        <taxon>Eukaryota</taxon>
        <taxon>Metazoa</taxon>
        <taxon>Spiralia</taxon>
        <taxon>Lophotrochozoa</taxon>
        <taxon>Platyhelminthes</taxon>
        <taxon>Trematoda</taxon>
        <taxon>Digenea</taxon>
        <taxon>Strigeidida</taxon>
        <taxon>Schistosomatoidea</taxon>
        <taxon>Schistosomatidae</taxon>
        <taxon>Trichobilharzia</taxon>
    </lineage>
</organism>
<dbReference type="WBParaSite" id="TREG1_73150.1">
    <property type="protein sequence ID" value="TREG1_73150.1"/>
    <property type="gene ID" value="TREG1_73150"/>
</dbReference>
<protein>
    <recommendedName>
        <fullName evidence="10">SH3 domain-containing protein</fullName>
    </recommendedName>
</protein>
<evidence type="ECO:0000256" key="3">
    <source>
        <dbReference type="PROSITE-ProRule" id="PRU00191"/>
    </source>
</evidence>
<dbReference type="SUPFAM" id="SSF50044">
    <property type="entry name" value="SH3-domain"/>
    <property type="match status" value="3"/>
</dbReference>
<dbReference type="CDD" id="cd11766">
    <property type="entry name" value="SH3_Nck_2"/>
    <property type="match status" value="1"/>
</dbReference>
<dbReference type="Pfam" id="PF00017">
    <property type="entry name" value="SH2"/>
    <property type="match status" value="1"/>
</dbReference>
<feature type="region of interest" description="Disordered" evidence="5">
    <location>
        <begin position="708"/>
        <end position="732"/>
    </location>
</feature>
<evidence type="ECO:0000256" key="4">
    <source>
        <dbReference type="PROSITE-ProRule" id="PRU00192"/>
    </source>
</evidence>
<dbReference type="PROSITE" id="PS50002">
    <property type="entry name" value="SH3"/>
    <property type="match status" value="3"/>
</dbReference>
<dbReference type="InterPro" id="IPR001452">
    <property type="entry name" value="SH3_domain"/>
</dbReference>
<dbReference type="GO" id="GO:0035591">
    <property type="term" value="F:signaling adaptor activity"/>
    <property type="evidence" value="ECO:0007669"/>
    <property type="project" value="TreeGrafter"/>
</dbReference>
<reference evidence="8" key="1">
    <citation type="submission" date="2022-06" db="EMBL/GenBank/DDBJ databases">
        <authorList>
            <person name="Berger JAMES D."/>
            <person name="Berger JAMES D."/>
        </authorList>
    </citation>
    <scope>NUCLEOTIDE SEQUENCE [LARGE SCALE GENOMIC DNA]</scope>
</reference>
<feature type="region of interest" description="Disordered" evidence="5">
    <location>
        <begin position="68"/>
        <end position="103"/>
    </location>
</feature>
<feature type="compositionally biased region" description="Low complexity" evidence="5">
    <location>
        <begin position="666"/>
        <end position="685"/>
    </location>
</feature>
<reference evidence="9" key="2">
    <citation type="submission" date="2023-11" db="UniProtKB">
        <authorList>
            <consortium name="WormBaseParasite"/>
        </authorList>
    </citation>
    <scope>IDENTIFICATION</scope>
</reference>
<feature type="domain" description="SH3" evidence="7">
    <location>
        <begin position="238"/>
        <end position="302"/>
    </location>
</feature>
<dbReference type="Gene3D" id="2.30.30.40">
    <property type="entry name" value="SH3 Domains"/>
    <property type="match status" value="3"/>
</dbReference>
<feature type="compositionally biased region" description="Polar residues" evidence="5">
    <location>
        <begin position="372"/>
        <end position="384"/>
    </location>
</feature>
<dbReference type="InterPro" id="IPR036860">
    <property type="entry name" value="SH2_dom_sf"/>
</dbReference>
<feature type="compositionally biased region" description="Polar residues" evidence="5">
    <location>
        <begin position="398"/>
        <end position="408"/>
    </location>
</feature>
<evidence type="ECO:0000256" key="5">
    <source>
        <dbReference type="SAM" id="MobiDB-lite"/>
    </source>
</evidence>
<name>A0AA85KAS3_TRIRE</name>
<feature type="compositionally biased region" description="Polar residues" evidence="5">
    <location>
        <begin position="324"/>
        <end position="337"/>
    </location>
</feature>
<dbReference type="PRINTS" id="PR00452">
    <property type="entry name" value="SH3DOMAIN"/>
</dbReference>
<feature type="domain" description="SH2" evidence="6">
    <location>
        <begin position="569"/>
        <end position="662"/>
    </location>
</feature>
<dbReference type="InterPro" id="IPR051184">
    <property type="entry name" value="Tyrosine-phos_adapter"/>
</dbReference>
<dbReference type="SUPFAM" id="SSF55550">
    <property type="entry name" value="SH2 domain"/>
    <property type="match status" value="1"/>
</dbReference>
<feature type="domain" description="SH3" evidence="7">
    <location>
        <begin position="424"/>
        <end position="486"/>
    </location>
</feature>
<dbReference type="PANTHER" id="PTHR19969">
    <property type="entry name" value="SH2-SH3 ADAPTOR PROTEIN-RELATED"/>
    <property type="match status" value="1"/>
</dbReference>
<feature type="compositionally biased region" description="Low complexity" evidence="5">
    <location>
        <begin position="385"/>
        <end position="397"/>
    </location>
</feature>
<dbReference type="GO" id="GO:0048013">
    <property type="term" value="P:ephrin receptor signaling pathway"/>
    <property type="evidence" value="ECO:0007669"/>
    <property type="project" value="TreeGrafter"/>
</dbReference>
<feature type="region of interest" description="Disordered" evidence="5">
    <location>
        <begin position="307"/>
        <end position="337"/>
    </location>
</feature>
<feature type="compositionally biased region" description="Low complexity" evidence="5">
    <location>
        <begin position="413"/>
        <end position="422"/>
    </location>
</feature>
<dbReference type="FunFam" id="2.30.30.40:FF:000110">
    <property type="entry name" value="Cytoplasmic protein"/>
    <property type="match status" value="1"/>
</dbReference>
<dbReference type="AlphaFoldDB" id="A0AA85KAS3"/>
<dbReference type="Proteomes" id="UP000050795">
    <property type="component" value="Unassembled WGS sequence"/>
</dbReference>
<sequence length="732" mass="81119">MSHKNTDFVIAKFDYKASDGHELGIQKGERLTLIDDSQHWWKVMNSFGNTGYVPSNYVKRSKQGIFSSLRNTLGRRKSRQEGTTSTRQSNPSSPTPDGSNGFAAFDLRHESAESLGAKARETSGSTSMLSPPSQAFADMRLHDGMPNTFPTSLHSQTSTQLGERFQDANKTVDNESLSWLSKSDAKQVYPQHSTGNISIPNYQNGHGTLNTSLTPFQQSSMITGNLDNASYFGTGTGLGRQICQARFNYPACQPDELSIERGDKIRVLEKSSDGWWRGILITEGKPQRMGWFPSNYVTLDLSKNLNRSGSSSQPSILNSSSLSRDTGNNLSSTNVPSAQAQLQAQYLAHHYYEQQQQQQQQPQNQHHHKQHSMNIISNTENHQPQQQQSSQSLLLSSGNINNDVTNQPFHRGQQLQQQQQQQQHQRETVLTLYPFVRNQVEELSFSANEILEVLDKPPDDPDWWRCRNNRGEIGLVPQNYVRVLTTPSLAIATGGSKKLFSSDHKALSSSPCQTDVNFNHSSLRNDQLLPTANSNYPYTSKLQCTDGEALRLSYATQSSTGRLHADRPWCWGIISRADCEEMLGKYSLPGEFIVRDSESHPGDLTVTINAGNKARNFKVHVEKGQYHIGQKVFACIDDLIEHYRTHPIFKNDQEQHYLTRPFVHPGSTTSSSNTAAGGVGATASSMNTTPTKSNAVASTCFSPIGVGSSSSNNSTSAGTYNQSISATHSRFS</sequence>
<evidence type="ECO:0000313" key="9">
    <source>
        <dbReference type="WBParaSite" id="TREG1_73150.1"/>
    </source>
</evidence>
<feature type="region of interest" description="Disordered" evidence="5">
    <location>
        <begin position="664"/>
        <end position="689"/>
    </location>
</feature>
<feature type="compositionally biased region" description="Polar residues" evidence="5">
    <location>
        <begin position="717"/>
        <end position="732"/>
    </location>
</feature>
<dbReference type="PANTHER" id="PTHR19969:SF14">
    <property type="entry name" value="DREADLOCKS, ISOFORM B"/>
    <property type="match status" value="1"/>
</dbReference>